<dbReference type="GO" id="GO:0016620">
    <property type="term" value="F:oxidoreductase activity, acting on the aldehyde or oxo group of donors, NAD or NADP as acceptor"/>
    <property type="evidence" value="ECO:0007669"/>
    <property type="project" value="InterPro"/>
</dbReference>
<dbReference type="AlphaFoldDB" id="A0A8C4RCV3"/>
<dbReference type="CDD" id="cd07090">
    <property type="entry name" value="ALDH_F9_TMBADH"/>
    <property type="match status" value="1"/>
</dbReference>
<dbReference type="InterPro" id="IPR016163">
    <property type="entry name" value="Ald_DH_C"/>
</dbReference>
<comment type="similarity">
    <text evidence="1 4">Belongs to the aldehyde dehydrogenase family.</text>
</comment>
<evidence type="ECO:0000259" key="5">
    <source>
        <dbReference type="Pfam" id="PF00171"/>
    </source>
</evidence>
<dbReference type="Gene3D" id="3.40.605.10">
    <property type="entry name" value="Aldehyde Dehydrogenase, Chain A, domain 1"/>
    <property type="match status" value="1"/>
</dbReference>
<organism evidence="6 7">
    <name type="scientific">Eptatretus burgeri</name>
    <name type="common">Inshore hagfish</name>
    <dbReference type="NCBI Taxonomy" id="7764"/>
    <lineage>
        <taxon>Eukaryota</taxon>
        <taxon>Metazoa</taxon>
        <taxon>Chordata</taxon>
        <taxon>Craniata</taxon>
        <taxon>Vertebrata</taxon>
        <taxon>Cyclostomata</taxon>
        <taxon>Myxini</taxon>
        <taxon>Myxiniformes</taxon>
        <taxon>Myxinidae</taxon>
        <taxon>Eptatretinae</taxon>
        <taxon>Eptatretus</taxon>
    </lineage>
</organism>
<proteinExistence type="inferred from homology"/>
<name>A0A8C4RCV3_EPTBU</name>
<dbReference type="NCBIfam" id="NF009725">
    <property type="entry name" value="PRK13252.1"/>
    <property type="match status" value="1"/>
</dbReference>
<dbReference type="PROSITE" id="PS00070">
    <property type="entry name" value="ALDEHYDE_DEHYDR_CYS"/>
    <property type="match status" value="1"/>
</dbReference>
<dbReference type="InterPro" id="IPR029510">
    <property type="entry name" value="Ald_DH_CS_GLU"/>
</dbReference>
<dbReference type="SUPFAM" id="SSF53720">
    <property type="entry name" value="ALDH-like"/>
    <property type="match status" value="1"/>
</dbReference>
<dbReference type="FunFam" id="3.40.605.10:FF:000007">
    <property type="entry name" value="NAD/NADP-dependent betaine aldehyde dehydrogenase"/>
    <property type="match status" value="1"/>
</dbReference>
<dbReference type="Ensembl" id="ENSEBUT00000028247.1">
    <property type="protein sequence ID" value="ENSEBUP00000027671.1"/>
    <property type="gene ID" value="ENSEBUG00000016941.1"/>
</dbReference>
<dbReference type="Proteomes" id="UP000694388">
    <property type="component" value="Unplaced"/>
</dbReference>
<accession>A0A8C4RCV3</accession>
<evidence type="ECO:0000256" key="2">
    <source>
        <dbReference type="ARBA" id="ARBA00023002"/>
    </source>
</evidence>
<dbReference type="InterPro" id="IPR015590">
    <property type="entry name" value="Aldehyde_DH_dom"/>
</dbReference>
<evidence type="ECO:0000256" key="1">
    <source>
        <dbReference type="ARBA" id="ARBA00009986"/>
    </source>
</evidence>
<evidence type="ECO:0000256" key="4">
    <source>
        <dbReference type="RuleBase" id="RU003345"/>
    </source>
</evidence>
<dbReference type="InterPro" id="IPR016160">
    <property type="entry name" value="Ald_DH_CS_CYS"/>
</dbReference>
<sequence>MPDYQKQNIYSTTFKHRSVTMVLGQLYRHALLRVAPSRLFCRRLTGGQPRAEASAMNFVHGRKDLPPRSSSTELYDLLNPATGETLCRFPMTSREETGHVIKTAVDAFPAWASVPATERGLVLRRAAALIRERREELAVLEAKDTGKPIYEARIDMDSGWQCLDFFASMTQTMSGQHIPLGTQAFVYTRREPLGVCAGIGAWNFPFQGACWKSAPALACGNTMVFKPSPLAPLTTVCLAELYLEAGLPPGAFCVVQGSVETGEALCNHPAVAKVSCTGSVNTGVQVLKQVAEGLKPVTLELGGKSPLVIFADCDVENSINGALMANFLSQGQVCSNATRVFVERPLLDTFLERIEKRVRAIVPGDPLREETRMGALISAEHLNRVLQYVEGARVEGARVVCGGERFVPKEHSLQGGFYMTPCILANCRDEMRVVREEVFGPVMSVLSFDTEDEVVCRANSSSFGLSSGVFTRDLSRAHRVAAALQAGSCYINNFNIFPMEMPVGGYKMSGLGRENGAATIEHYSQLKSVYVELGDVESTL</sequence>
<dbReference type="PROSITE" id="PS00687">
    <property type="entry name" value="ALDEHYDE_DEHYDR_GLU"/>
    <property type="match status" value="1"/>
</dbReference>
<dbReference type="Pfam" id="PF00171">
    <property type="entry name" value="Aldedh"/>
    <property type="match status" value="1"/>
</dbReference>
<dbReference type="Gene3D" id="3.40.309.10">
    <property type="entry name" value="Aldehyde Dehydrogenase, Chain A, domain 2"/>
    <property type="match status" value="1"/>
</dbReference>
<feature type="active site" evidence="3">
    <location>
        <position position="300"/>
    </location>
</feature>
<dbReference type="PANTHER" id="PTHR11699">
    <property type="entry name" value="ALDEHYDE DEHYDROGENASE-RELATED"/>
    <property type="match status" value="1"/>
</dbReference>
<dbReference type="FunFam" id="3.40.309.10:FF:000012">
    <property type="entry name" value="Betaine aldehyde dehydrogenase"/>
    <property type="match status" value="1"/>
</dbReference>
<keyword evidence="2 4" id="KW-0560">Oxidoreductase</keyword>
<evidence type="ECO:0000313" key="6">
    <source>
        <dbReference type="Ensembl" id="ENSEBUP00000027671.1"/>
    </source>
</evidence>
<protein>
    <recommendedName>
        <fullName evidence="5">Aldehyde dehydrogenase domain-containing protein</fullName>
    </recommendedName>
</protein>
<reference evidence="6" key="2">
    <citation type="submission" date="2025-09" db="UniProtKB">
        <authorList>
            <consortium name="Ensembl"/>
        </authorList>
    </citation>
    <scope>IDENTIFICATION</scope>
</reference>
<dbReference type="InterPro" id="IPR016162">
    <property type="entry name" value="Ald_DH_N"/>
</dbReference>
<evidence type="ECO:0000313" key="7">
    <source>
        <dbReference type="Proteomes" id="UP000694388"/>
    </source>
</evidence>
<evidence type="ECO:0000256" key="3">
    <source>
        <dbReference type="PROSITE-ProRule" id="PRU10007"/>
    </source>
</evidence>
<feature type="domain" description="Aldehyde dehydrogenase" evidence="5">
    <location>
        <begin position="71"/>
        <end position="529"/>
    </location>
</feature>
<reference evidence="6" key="1">
    <citation type="submission" date="2025-08" db="UniProtKB">
        <authorList>
            <consortium name="Ensembl"/>
        </authorList>
    </citation>
    <scope>IDENTIFICATION</scope>
</reference>
<dbReference type="GeneTree" id="ENSGT00940000162687"/>
<dbReference type="InterPro" id="IPR016161">
    <property type="entry name" value="Ald_DH/histidinol_DH"/>
</dbReference>
<keyword evidence="7" id="KW-1185">Reference proteome</keyword>